<evidence type="ECO:0000256" key="1">
    <source>
        <dbReference type="SAM" id="SignalP"/>
    </source>
</evidence>
<organism evidence="3 4">
    <name type="scientific">Lactuca sativa</name>
    <name type="common">Garden lettuce</name>
    <dbReference type="NCBI Taxonomy" id="4236"/>
    <lineage>
        <taxon>Eukaryota</taxon>
        <taxon>Viridiplantae</taxon>
        <taxon>Streptophyta</taxon>
        <taxon>Embryophyta</taxon>
        <taxon>Tracheophyta</taxon>
        <taxon>Spermatophyta</taxon>
        <taxon>Magnoliopsida</taxon>
        <taxon>eudicotyledons</taxon>
        <taxon>Gunneridae</taxon>
        <taxon>Pentapetalae</taxon>
        <taxon>asterids</taxon>
        <taxon>campanulids</taxon>
        <taxon>Asterales</taxon>
        <taxon>Asteraceae</taxon>
        <taxon>Cichorioideae</taxon>
        <taxon>Cichorieae</taxon>
        <taxon>Lactucinae</taxon>
        <taxon>Lactuca</taxon>
    </lineage>
</organism>
<proteinExistence type="predicted"/>
<dbReference type="Pfam" id="PF17921">
    <property type="entry name" value="Integrase_H2C2"/>
    <property type="match status" value="1"/>
</dbReference>
<dbReference type="Proteomes" id="UP000235145">
    <property type="component" value="Unassembled WGS sequence"/>
</dbReference>
<dbReference type="InterPro" id="IPR041588">
    <property type="entry name" value="Integrase_H2C2"/>
</dbReference>
<dbReference type="AlphaFoldDB" id="A0A9R1VK64"/>
<feature type="chain" id="PRO_5040306800" description="Integrase zinc-binding domain-containing protein" evidence="1">
    <location>
        <begin position="21"/>
        <end position="104"/>
    </location>
</feature>
<sequence>MGRIFAILFLRAHLCVPVSSLRDSIILESHVGGLAGHFGRDKTLYLIHDRLYTPLTVPVAPWEDVSLDFVLGLPRTQRQKDSVMSHDWVESVHDSLLEKSAHAT</sequence>
<comment type="caution">
    <text evidence="3">The sequence shown here is derived from an EMBL/GenBank/DDBJ whole genome shotgun (WGS) entry which is preliminary data.</text>
</comment>
<evidence type="ECO:0000259" key="2">
    <source>
        <dbReference type="Pfam" id="PF17921"/>
    </source>
</evidence>
<keyword evidence="4" id="KW-1185">Reference proteome</keyword>
<evidence type="ECO:0000313" key="3">
    <source>
        <dbReference type="EMBL" id="KAJ0206355.1"/>
    </source>
</evidence>
<reference evidence="3 4" key="1">
    <citation type="journal article" date="2017" name="Nat. Commun.">
        <title>Genome assembly with in vitro proximity ligation data and whole-genome triplication in lettuce.</title>
        <authorList>
            <person name="Reyes-Chin-Wo S."/>
            <person name="Wang Z."/>
            <person name="Yang X."/>
            <person name="Kozik A."/>
            <person name="Arikit S."/>
            <person name="Song C."/>
            <person name="Xia L."/>
            <person name="Froenicke L."/>
            <person name="Lavelle D.O."/>
            <person name="Truco M.J."/>
            <person name="Xia R."/>
            <person name="Zhu S."/>
            <person name="Xu C."/>
            <person name="Xu H."/>
            <person name="Xu X."/>
            <person name="Cox K."/>
            <person name="Korf I."/>
            <person name="Meyers B.C."/>
            <person name="Michelmore R.W."/>
        </authorList>
    </citation>
    <scope>NUCLEOTIDE SEQUENCE [LARGE SCALE GENOMIC DNA]</scope>
    <source>
        <strain evidence="4">cv. Salinas</strain>
        <tissue evidence="3">Seedlings</tissue>
    </source>
</reference>
<dbReference type="EMBL" id="NBSK02000005">
    <property type="protein sequence ID" value="KAJ0206355.1"/>
    <property type="molecule type" value="Genomic_DNA"/>
</dbReference>
<name>A0A9R1VK64_LACSA</name>
<keyword evidence="1" id="KW-0732">Signal</keyword>
<dbReference type="Gene3D" id="1.10.340.70">
    <property type="match status" value="1"/>
</dbReference>
<feature type="signal peptide" evidence="1">
    <location>
        <begin position="1"/>
        <end position="20"/>
    </location>
</feature>
<feature type="domain" description="Integrase zinc-binding" evidence="2">
    <location>
        <begin position="19"/>
        <end position="54"/>
    </location>
</feature>
<dbReference type="PANTHER" id="PTHR35046">
    <property type="entry name" value="ZINC KNUCKLE (CCHC-TYPE) FAMILY PROTEIN"/>
    <property type="match status" value="1"/>
</dbReference>
<gene>
    <name evidence="3" type="ORF">LSAT_V11C500277170</name>
</gene>
<evidence type="ECO:0000313" key="4">
    <source>
        <dbReference type="Proteomes" id="UP000235145"/>
    </source>
</evidence>
<dbReference type="PANTHER" id="PTHR35046:SF26">
    <property type="entry name" value="RNA-DIRECTED DNA POLYMERASE"/>
    <property type="match status" value="1"/>
</dbReference>
<protein>
    <recommendedName>
        <fullName evidence="2">Integrase zinc-binding domain-containing protein</fullName>
    </recommendedName>
</protein>
<accession>A0A9R1VK64</accession>